<dbReference type="EMBL" id="OQ845957">
    <property type="protein sequence ID" value="WMU95529.1"/>
    <property type="molecule type" value="Genomic_DNA"/>
</dbReference>
<accession>A0AA51YF15</accession>
<organism evidence="1 2">
    <name type="scientific">Escherichia phage pEC-M719-6WT.1</name>
    <dbReference type="NCBI Taxonomy" id="3056220"/>
    <lineage>
        <taxon>Viruses</taxon>
        <taxon>Duplodnaviria</taxon>
        <taxon>Heunggongvirae</taxon>
        <taxon>Uroviricota</taxon>
        <taxon>Caudoviricetes</taxon>
        <taxon>Andersonviridae</taxon>
        <taxon>Ounavirinae</taxon>
        <taxon>Mooglevirus</taxon>
        <taxon>Mooglevirus M7196WT1</taxon>
    </lineage>
</organism>
<sequence>MKIYSIIEEDFGGCAWHSFYSKGCIACEERNK</sequence>
<evidence type="ECO:0000313" key="2">
    <source>
        <dbReference type="Proteomes" id="UP001268809"/>
    </source>
</evidence>
<dbReference type="Proteomes" id="UP001268809">
    <property type="component" value="Segment"/>
</dbReference>
<evidence type="ECO:0000313" key="1">
    <source>
        <dbReference type="EMBL" id="WMU95529.1"/>
    </source>
</evidence>
<name>A0AA51YF15_9CAUD</name>
<protein>
    <submittedName>
        <fullName evidence="1">Uncharacterized protein</fullName>
    </submittedName>
</protein>
<proteinExistence type="predicted"/>
<keyword evidence="2" id="KW-1185">Reference proteome</keyword>
<reference evidence="1 2" key="1">
    <citation type="submission" date="2023-04" db="EMBL/GenBank/DDBJ databases">
        <authorList>
            <person name="Wang C."/>
            <person name="Guo Z."/>
            <person name="Wang M."/>
            <person name="Wang X."/>
            <person name="Ji F."/>
            <person name="Zhao J."/>
            <person name="Zeng J."/>
            <person name="Zuo J."/>
        </authorList>
    </citation>
    <scope>NUCLEOTIDE SEQUENCE [LARGE SCALE GENOMIC DNA]</scope>
</reference>